<dbReference type="GO" id="GO:0005886">
    <property type="term" value="C:plasma membrane"/>
    <property type="evidence" value="ECO:0007669"/>
    <property type="project" value="UniProtKB-SubCell"/>
</dbReference>
<protein>
    <submittedName>
        <fullName evidence="10">Spermidine/putrescine transport system permease protein</fullName>
    </submittedName>
</protein>
<keyword evidence="3 8" id="KW-0813">Transport</keyword>
<keyword evidence="6 8" id="KW-1133">Transmembrane helix</keyword>
<evidence type="ECO:0000259" key="9">
    <source>
        <dbReference type="PROSITE" id="PS50928"/>
    </source>
</evidence>
<feature type="transmembrane region" description="Helical" evidence="8">
    <location>
        <begin position="282"/>
        <end position="303"/>
    </location>
</feature>
<evidence type="ECO:0000256" key="7">
    <source>
        <dbReference type="ARBA" id="ARBA00023136"/>
    </source>
</evidence>
<gene>
    <name evidence="10" type="ORF">SAMN05444959_106196</name>
</gene>
<feature type="transmembrane region" description="Helical" evidence="8">
    <location>
        <begin position="27"/>
        <end position="55"/>
    </location>
</feature>
<feature type="transmembrane region" description="Helical" evidence="8">
    <location>
        <begin position="224"/>
        <end position="246"/>
    </location>
</feature>
<keyword evidence="4" id="KW-1003">Cell membrane</keyword>
<evidence type="ECO:0000256" key="6">
    <source>
        <dbReference type="ARBA" id="ARBA00022989"/>
    </source>
</evidence>
<dbReference type="PANTHER" id="PTHR42929:SF1">
    <property type="entry name" value="INNER MEMBRANE ABC TRANSPORTER PERMEASE PROTEIN YDCU-RELATED"/>
    <property type="match status" value="1"/>
</dbReference>
<keyword evidence="5 8" id="KW-0812">Transmembrane</keyword>
<reference evidence="10 11" key="1">
    <citation type="submission" date="2017-07" db="EMBL/GenBank/DDBJ databases">
        <authorList>
            <person name="Sun Z.S."/>
            <person name="Albrecht U."/>
            <person name="Echele G."/>
            <person name="Lee C.C."/>
        </authorList>
    </citation>
    <scope>NUCLEOTIDE SEQUENCE [LARGE SCALE GENOMIC DNA]</scope>
    <source>
        <strain evidence="10 11">DSM 14827</strain>
    </source>
</reference>
<dbReference type="InterPro" id="IPR035906">
    <property type="entry name" value="MetI-like_sf"/>
</dbReference>
<name>A0A239PUS8_9RHOB</name>
<comment type="similarity">
    <text evidence="2">Belongs to the binding-protein-dependent transport system permease family. CysTW subfamily.</text>
</comment>
<comment type="subcellular location">
    <subcellularLocation>
        <location evidence="1 8">Cell membrane</location>
        <topology evidence="1 8">Multi-pass membrane protein</topology>
    </subcellularLocation>
</comment>
<keyword evidence="11" id="KW-1185">Reference proteome</keyword>
<feature type="transmembrane region" description="Helical" evidence="8">
    <location>
        <begin position="182"/>
        <end position="203"/>
    </location>
</feature>
<dbReference type="PANTHER" id="PTHR42929">
    <property type="entry name" value="INNER MEMBRANE ABC TRANSPORTER PERMEASE PROTEIN YDCU-RELATED-RELATED"/>
    <property type="match status" value="1"/>
</dbReference>
<evidence type="ECO:0000256" key="2">
    <source>
        <dbReference type="ARBA" id="ARBA00007069"/>
    </source>
</evidence>
<evidence type="ECO:0000256" key="8">
    <source>
        <dbReference type="RuleBase" id="RU363032"/>
    </source>
</evidence>
<dbReference type="PROSITE" id="PS50928">
    <property type="entry name" value="ABC_TM1"/>
    <property type="match status" value="1"/>
</dbReference>
<dbReference type="InterPro" id="IPR000515">
    <property type="entry name" value="MetI-like"/>
</dbReference>
<dbReference type="EMBL" id="FZQB01000006">
    <property type="protein sequence ID" value="SNT74015.1"/>
    <property type="molecule type" value="Genomic_DNA"/>
</dbReference>
<dbReference type="Pfam" id="PF00528">
    <property type="entry name" value="BPD_transp_1"/>
    <property type="match status" value="1"/>
</dbReference>
<sequence>MSDISHHQAVVPEKLVQGKPHARGWNLAVLGVLPSWLLMGFALIIPILIIVAVSFSVRGAYGGFDWGFDLAGYKQILFNEGWSGEIEFTPQYLVIILRTLLLAGVTTLLCLTLAVPVAYYIASQPPFRKALLVYLVTLPFWMSMILRVYAWMIILGRDGPLPQFLQFFGAPSGLTLMYNDGATLAAMVYTYIPLMVLPVFASIEKLDGTLIEAAHDLYGSRWTALRRVILPLTAPGIASGAILVFVPSLGAVLEPILMGGGKQMMMGSLIQLQFGGGRNWPFGSAIAVMLMIFVMIVLVLIALRARRKEVAA</sequence>
<accession>A0A239PUS8</accession>
<evidence type="ECO:0000256" key="3">
    <source>
        <dbReference type="ARBA" id="ARBA00022448"/>
    </source>
</evidence>
<evidence type="ECO:0000256" key="1">
    <source>
        <dbReference type="ARBA" id="ARBA00004651"/>
    </source>
</evidence>
<dbReference type="CDD" id="cd06261">
    <property type="entry name" value="TM_PBP2"/>
    <property type="match status" value="1"/>
</dbReference>
<keyword evidence="7 8" id="KW-0472">Membrane</keyword>
<dbReference type="RefSeq" id="WP_179217713.1">
    <property type="nucleotide sequence ID" value="NZ_CP067130.1"/>
</dbReference>
<dbReference type="GO" id="GO:0055085">
    <property type="term" value="P:transmembrane transport"/>
    <property type="evidence" value="ECO:0007669"/>
    <property type="project" value="InterPro"/>
</dbReference>
<dbReference type="AlphaFoldDB" id="A0A239PUS8"/>
<dbReference type="SUPFAM" id="SSF161098">
    <property type="entry name" value="MetI-like"/>
    <property type="match status" value="1"/>
</dbReference>
<evidence type="ECO:0000256" key="4">
    <source>
        <dbReference type="ARBA" id="ARBA00022475"/>
    </source>
</evidence>
<feature type="transmembrane region" description="Helical" evidence="8">
    <location>
        <begin position="92"/>
        <end position="119"/>
    </location>
</feature>
<feature type="domain" description="ABC transmembrane type-1" evidence="9">
    <location>
        <begin position="96"/>
        <end position="301"/>
    </location>
</feature>
<feature type="transmembrane region" description="Helical" evidence="8">
    <location>
        <begin position="131"/>
        <end position="154"/>
    </location>
</feature>
<dbReference type="Gene3D" id="1.10.3720.10">
    <property type="entry name" value="MetI-like"/>
    <property type="match status" value="1"/>
</dbReference>
<evidence type="ECO:0000256" key="5">
    <source>
        <dbReference type="ARBA" id="ARBA00022692"/>
    </source>
</evidence>
<evidence type="ECO:0000313" key="10">
    <source>
        <dbReference type="EMBL" id="SNT74015.1"/>
    </source>
</evidence>
<proteinExistence type="inferred from homology"/>
<organism evidence="10 11">
    <name type="scientific">Paracoccus seriniphilus</name>
    <dbReference type="NCBI Taxonomy" id="184748"/>
    <lineage>
        <taxon>Bacteria</taxon>
        <taxon>Pseudomonadati</taxon>
        <taxon>Pseudomonadota</taxon>
        <taxon>Alphaproteobacteria</taxon>
        <taxon>Rhodobacterales</taxon>
        <taxon>Paracoccaceae</taxon>
        <taxon>Paracoccus</taxon>
    </lineage>
</organism>
<evidence type="ECO:0000313" key="11">
    <source>
        <dbReference type="Proteomes" id="UP000198307"/>
    </source>
</evidence>
<dbReference type="Proteomes" id="UP000198307">
    <property type="component" value="Unassembled WGS sequence"/>
</dbReference>